<comment type="caution">
    <text evidence="2">The sequence shown here is derived from an EMBL/GenBank/DDBJ whole genome shotgun (WGS) entry which is preliminary data.</text>
</comment>
<feature type="compositionally biased region" description="Polar residues" evidence="1">
    <location>
        <begin position="147"/>
        <end position="171"/>
    </location>
</feature>
<protein>
    <recommendedName>
        <fullName evidence="4">Retrotransposon Copia-like N-terminal domain-containing protein</fullName>
    </recommendedName>
</protein>
<sequence length="253" mass="27194">MTIVRKLAEMWHVVVQTISSLTLATSPTVDSSLAAQAAMLDLRETRSPIMENPTSTEMSLASNPADATPTAKPINTPVITPVAAIQSSPFKSLAPLTIKLERTNYPYWRSQALPALRAHDLEGYDNDVDDATDFSTDMTPYVASPTAPLTSPLSECASTKSQHENSSTSKSYTTIPLAIHLPIQPLTPASSSSHSHSITTPEHTPDITPENTTLPCPNPEPPIPSHPMRESPTEATVTIHPSIMTKVTVVPDI</sequence>
<feature type="region of interest" description="Disordered" evidence="1">
    <location>
        <begin position="142"/>
        <end position="171"/>
    </location>
</feature>
<dbReference type="EMBL" id="JAATIQ010000993">
    <property type="protein sequence ID" value="KAF4346490.1"/>
    <property type="molecule type" value="Genomic_DNA"/>
</dbReference>
<proteinExistence type="predicted"/>
<dbReference type="Proteomes" id="UP000583929">
    <property type="component" value="Unassembled WGS sequence"/>
</dbReference>
<evidence type="ECO:0000313" key="2">
    <source>
        <dbReference type="EMBL" id="KAF4346490.1"/>
    </source>
</evidence>
<reference evidence="2 3" key="1">
    <citation type="journal article" date="2020" name="bioRxiv">
        <title>Sequence and annotation of 42 cannabis genomes reveals extensive copy number variation in cannabinoid synthesis and pathogen resistance genes.</title>
        <authorList>
            <person name="Mckernan K.J."/>
            <person name="Helbert Y."/>
            <person name="Kane L.T."/>
            <person name="Ebling H."/>
            <person name="Zhang L."/>
            <person name="Liu B."/>
            <person name="Eaton Z."/>
            <person name="Mclaughlin S."/>
            <person name="Kingan S."/>
            <person name="Baybayan P."/>
            <person name="Concepcion G."/>
            <person name="Jordan M."/>
            <person name="Riva A."/>
            <person name="Barbazuk W."/>
            <person name="Harkins T."/>
        </authorList>
    </citation>
    <scope>NUCLEOTIDE SEQUENCE [LARGE SCALE GENOMIC DNA]</scope>
    <source>
        <strain evidence="3">cv. Jamaican Lion 4</strain>
        <tissue evidence="2">Leaf</tissue>
    </source>
</reference>
<dbReference type="AlphaFoldDB" id="A0A7J6DKY8"/>
<evidence type="ECO:0000313" key="3">
    <source>
        <dbReference type="Proteomes" id="UP000583929"/>
    </source>
</evidence>
<accession>A0A7J6DKY8</accession>
<gene>
    <name evidence="2" type="ORF">G4B88_020992</name>
</gene>
<name>A0A7J6DKY8_CANSA</name>
<feature type="region of interest" description="Disordered" evidence="1">
    <location>
        <begin position="187"/>
        <end position="231"/>
    </location>
</feature>
<evidence type="ECO:0008006" key="4">
    <source>
        <dbReference type="Google" id="ProtNLM"/>
    </source>
</evidence>
<keyword evidence="3" id="KW-1185">Reference proteome</keyword>
<organism evidence="2 3">
    <name type="scientific">Cannabis sativa</name>
    <name type="common">Hemp</name>
    <name type="synonym">Marijuana</name>
    <dbReference type="NCBI Taxonomy" id="3483"/>
    <lineage>
        <taxon>Eukaryota</taxon>
        <taxon>Viridiplantae</taxon>
        <taxon>Streptophyta</taxon>
        <taxon>Embryophyta</taxon>
        <taxon>Tracheophyta</taxon>
        <taxon>Spermatophyta</taxon>
        <taxon>Magnoliopsida</taxon>
        <taxon>eudicotyledons</taxon>
        <taxon>Gunneridae</taxon>
        <taxon>Pentapetalae</taxon>
        <taxon>rosids</taxon>
        <taxon>fabids</taxon>
        <taxon>Rosales</taxon>
        <taxon>Cannabaceae</taxon>
        <taxon>Cannabis</taxon>
    </lineage>
</organism>
<feature type="compositionally biased region" description="Pro residues" evidence="1">
    <location>
        <begin position="216"/>
        <end position="225"/>
    </location>
</feature>
<evidence type="ECO:0000256" key="1">
    <source>
        <dbReference type="SAM" id="MobiDB-lite"/>
    </source>
</evidence>